<dbReference type="InterPro" id="IPR051532">
    <property type="entry name" value="Ester_Hydrolysis_Enzymes"/>
</dbReference>
<dbReference type="InterPro" id="IPR036514">
    <property type="entry name" value="SGNH_hydro_sf"/>
</dbReference>
<comment type="caution">
    <text evidence="2">The sequence shown here is derived from an EMBL/GenBank/DDBJ whole genome shotgun (WGS) entry which is preliminary data.</text>
</comment>
<accession>A0A2S8SPC5</accession>
<organism evidence="2 3">
    <name type="scientific">Abditibacterium utsteinense</name>
    <dbReference type="NCBI Taxonomy" id="1960156"/>
    <lineage>
        <taxon>Bacteria</taxon>
        <taxon>Pseudomonadati</taxon>
        <taxon>Abditibacteriota</taxon>
        <taxon>Abditibacteriia</taxon>
        <taxon>Abditibacteriales</taxon>
        <taxon>Abditibacteriaceae</taxon>
        <taxon>Abditibacterium</taxon>
    </lineage>
</organism>
<dbReference type="Gene3D" id="3.40.50.1110">
    <property type="entry name" value="SGNH hydrolase"/>
    <property type="match status" value="1"/>
</dbReference>
<dbReference type="InterPro" id="IPR013830">
    <property type="entry name" value="SGNH_hydro"/>
</dbReference>
<dbReference type="AlphaFoldDB" id="A0A2S8SPC5"/>
<name>A0A2S8SPC5_9BACT</name>
<dbReference type="Pfam" id="PF13472">
    <property type="entry name" value="Lipase_GDSL_2"/>
    <property type="match status" value="1"/>
</dbReference>
<evidence type="ECO:0000313" key="2">
    <source>
        <dbReference type="EMBL" id="PQV62652.1"/>
    </source>
</evidence>
<dbReference type="PANTHER" id="PTHR30383">
    <property type="entry name" value="THIOESTERASE 1/PROTEASE 1/LYSOPHOSPHOLIPASE L1"/>
    <property type="match status" value="1"/>
</dbReference>
<proteinExistence type="predicted"/>
<evidence type="ECO:0000259" key="1">
    <source>
        <dbReference type="Pfam" id="PF13472"/>
    </source>
</evidence>
<reference evidence="2 3" key="1">
    <citation type="journal article" date="2018" name="Syst. Appl. Microbiol.">
        <title>Abditibacterium utsteinense sp. nov., the first cultivated member of candidate phylum FBP, isolated from ice-free Antarctic soil samples.</title>
        <authorList>
            <person name="Tahon G."/>
            <person name="Tytgat B."/>
            <person name="Lebbe L."/>
            <person name="Carlier A."/>
            <person name="Willems A."/>
        </authorList>
    </citation>
    <scope>NUCLEOTIDE SEQUENCE [LARGE SCALE GENOMIC DNA]</scope>
    <source>
        <strain evidence="2 3">LMG 29911</strain>
    </source>
</reference>
<dbReference type="SUPFAM" id="SSF52266">
    <property type="entry name" value="SGNH hydrolase"/>
    <property type="match status" value="1"/>
</dbReference>
<feature type="domain" description="SGNH hydrolase-type esterase" evidence="1">
    <location>
        <begin position="179"/>
        <end position="332"/>
    </location>
</feature>
<sequence length="364" mass="40625">MKELRKRGFIFCGFEHFCFSGAIAARFKKFRETGTKDGMAFIERRKVGERQRAQGLEENQDAESLAGAGAGAGAVPVRFGCQAPKFPRKLLFMKKRNATQCQRFASVLAANALMMGVFTCGFGGNSPVLAQQAAQTMGAVPADKPYASEINEFWEADKKQMPPVGAVLFMGSSSIRIWDTLARDFAEIPVINRGFGGSFIEESTRYADRIAIPYQPKIIVLAAGTNDLAYGNKNSQQVFQEFKDFVAKIHARLPETRIVYVSINPTVARWKQESEILEANHLIEKWIFENNSPTQKLNFVNSHAQILTPDGQPQPQLLKEDGLHFNAQGYKVWTSILKPRIMALAAIDGVQRLDAPQPRLRQEH</sequence>
<dbReference type="EMBL" id="NIGF01000025">
    <property type="protein sequence ID" value="PQV62652.1"/>
    <property type="molecule type" value="Genomic_DNA"/>
</dbReference>
<gene>
    <name evidence="2" type="ORF">B1R32_1251</name>
</gene>
<protein>
    <submittedName>
        <fullName evidence="2">Lysophospholipase L1</fullName>
    </submittedName>
</protein>
<dbReference type="InParanoid" id="A0A2S8SPC5"/>
<keyword evidence="3" id="KW-1185">Reference proteome</keyword>
<dbReference type="Proteomes" id="UP000237684">
    <property type="component" value="Unassembled WGS sequence"/>
</dbReference>
<dbReference type="PANTHER" id="PTHR30383:SF5">
    <property type="entry name" value="SGNH HYDROLASE-TYPE ESTERASE DOMAIN-CONTAINING PROTEIN"/>
    <property type="match status" value="1"/>
</dbReference>
<dbReference type="GO" id="GO:0004622">
    <property type="term" value="F:phosphatidylcholine lysophospholipase activity"/>
    <property type="evidence" value="ECO:0007669"/>
    <property type="project" value="TreeGrafter"/>
</dbReference>
<evidence type="ECO:0000313" key="3">
    <source>
        <dbReference type="Proteomes" id="UP000237684"/>
    </source>
</evidence>